<comment type="similarity">
    <text evidence="5">Belongs to the TatC family.</text>
</comment>
<dbReference type="NCBIfam" id="TIGR00945">
    <property type="entry name" value="tatC"/>
    <property type="match status" value="1"/>
</dbReference>
<keyword evidence="2 5" id="KW-0812">Transmembrane</keyword>
<dbReference type="InterPro" id="IPR002033">
    <property type="entry name" value="TatC"/>
</dbReference>
<dbReference type="HAMAP" id="MF_00902">
    <property type="entry name" value="TatC"/>
    <property type="match status" value="1"/>
</dbReference>
<name>A0A161KA39_9CHLR</name>
<evidence type="ECO:0000256" key="5">
    <source>
        <dbReference type="HAMAP-Rule" id="MF_00902"/>
    </source>
</evidence>
<keyword evidence="5" id="KW-0813">Transport</keyword>
<evidence type="ECO:0000256" key="2">
    <source>
        <dbReference type="ARBA" id="ARBA00022692"/>
    </source>
</evidence>
<accession>A0A161KA39</accession>
<evidence type="ECO:0000313" key="7">
    <source>
        <dbReference type="Proteomes" id="UP000215027"/>
    </source>
</evidence>
<dbReference type="PANTHER" id="PTHR30371">
    <property type="entry name" value="SEC-INDEPENDENT PROTEIN TRANSLOCASE PROTEIN TATC"/>
    <property type="match status" value="1"/>
</dbReference>
<dbReference type="GO" id="GO:0065002">
    <property type="term" value="P:intracellular protein transmembrane transport"/>
    <property type="evidence" value="ECO:0007669"/>
    <property type="project" value="TreeGrafter"/>
</dbReference>
<dbReference type="KEGG" id="pbf:CFX0092_A0302"/>
<feature type="transmembrane region" description="Helical" evidence="5">
    <location>
        <begin position="120"/>
        <end position="150"/>
    </location>
</feature>
<comment type="function">
    <text evidence="5">Part of the twin-arginine translocation (Tat) system that transports large folded proteins containing a characteristic twin-arginine motif in their signal peptide across membranes.</text>
</comment>
<keyword evidence="4 5" id="KW-0472">Membrane</keyword>
<dbReference type="AlphaFoldDB" id="A0A161KA39"/>
<dbReference type="RefSeq" id="WP_095041829.1">
    <property type="nucleotide sequence ID" value="NZ_LN890655.1"/>
</dbReference>
<sequence length="267" mass="29791">MSGSESPLLPPPVAEEAAVMSIFAHLNELRIRLSYAAVALLIATAFSFIFADRLLEFLMQPYAASIEGEVALQTLRPTEGIETFFRVSLLAGVILAMPVILFEFWQFIRPALSKNEERYIYFFIPSALFLFLLGIAFAWYILAPAAIYFLANFMPDIFRAEWTGQEYISFVTRLLLWIGLAFQMPIIIYVVARVGLVSAVTLRQQWRVAVVGVAVLAAVITPSVDPVTMLLTMAPLFALYILSLGLAVIGERQFARSMAEIENRPAL</sequence>
<feature type="transmembrane region" description="Helical" evidence="5">
    <location>
        <begin position="230"/>
        <end position="249"/>
    </location>
</feature>
<dbReference type="GO" id="GO:0009977">
    <property type="term" value="F:proton motive force dependent protein transmembrane transporter activity"/>
    <property type="evidence" value="ECO:0007669"/>
    <property type="project" value="TreeGrafter"/>
</dbReference>
<evidence type="ECO:0000313" key="6">
    <source>
        <dbReference type="EMBL" id="CUS02183.2"/>
    </source>
</evidence>
<comment type="subcellular location">
    <subcellularLocation>
        <location evidence="5">Cell membrane</location>
        <topology evidence="5">Multi-pass membrane protein</topology>
    </subcellularLocation>
    <subcellularLocation>
        <location evidence="1">Membrane</location>
        <topology evidence="1">Multi-pass membrane protein</topology>
    </subcellularLocation>
</comment>
<proteinExistence type="inferred from homology"/>
<keyword evidence="5" id="KW-0811">Translocation</keyword>
<keyword evidence="7" id="KW-1185">Reference proteome</keyword>
<keyword evidence="5" id="KW-1003">Cell membrane</keyword>
<organism evidence="6 7">
    <name type="scientific">Candidatus Promineifilum breve</name>
    <dbReference type="NCBI Taxonomy" id="1806508"/>
    <lineage>
        <taxon>Bacteria</taxon>
        <taxon>Bacillati</taxon>
        <taxon>Chloroflexota</taxon>
        <taxon>Ardenticatenia</taxon>
        <taxon>Candidatus Promineifilales</taxon>
        <taxon>Candidatus Promineifilaceae</taxon>
        <taxon>Candidatus Promineifilum</taxon>
    </lineage>
</organism>
<evidence type="ECO:0000256" key="1">
    <source>
        <dbReference type="ARBA" id="ARBA00004141"/>
    </source>
</evidence>
<keyword evidence="5" id="KW-0653">Protein transport</keyword>
<dbReference type="Proteomes" id="UP000215027">
    <property type="component" value="Chromosome I"/>
</dbReference>
<dbReference type="InterPro" id="IPR019820">
    <property type="entry name" value="Sec-indep_translocase_CS"/>
</dbReference>
<comment type="subunit">
    <text evidence="5">Forms a complex with TatA.</text>
</comment>
<feature type="transmembrane region" description="Helical" evidence="5">
    <location>
        <begin position="84"/>
        <end position="108"/>
    </location>
</feature>
<dbReference type="OrthoDB" id="9777044at2"/>
<dbReference type="PRINTS" id="PR01840">
    <property type="entry name" value="TATCFAMILY"/>
</dbReference>
<dbReference type="EMBL" id="LN890655">
    <property type="protein sequence ID" value="CUS02183.2"/>
    <property type="molecule type" value="Genomic_DNA"/>
</dbReference>
<feature type="transmembrane region" description="Helical" evidence="5">
    <location>
        <begin position="206"/>
        <end position="224"/>
    </location>
</feature>
<dbReference type="GO" id="GO:0043953">
    <property type="term" value="P:protein transport by the Tat complex"/>
    <property type="evidence" value="ECO:0007669"/>
    <property type="project" value="UniProtKB-UniRule"/>
</dbReference>
<feature type="transmembrane region" description="Helical" evidence="5">
    <location>
        <begin position="170"/>
        <end position="194"/>
    </location>
</feature>
<gene>
    <name evidence="5 6" type="primary">tatC</name>
    <name evidence="6" type="ORF">CFX0092_A0302</name>
</gene>
<reference evidence="6" key="1">
    <citation type="submission" date="2016-01" db="EMBL/GenBank/DDBJ databases">
        <authorList>
            <person name="Mcilroy J.S."/>
            <person name="Karst M S."/>
            <person name="Albertsen M."/>
        </authorList>
    </citation>
    <scope>NUCLEOTIDE SEQUENCE</scope>
    <source>
        <strain evidence="6">Cfx-K</strain>
    </source>
</reference>
<keyword evidence="3 5" id="KW-1133">Transmembrane helix</keyword>
<dbReference type="PROSITE" id="PS01218">
    <property type="entry name" value="TATC"/>
    <property type="match status" value="1"/>
</dbReference>
<dbReference type="PANTHER" id="PTHR30371:SF0">
    <property type="entry name" value="SEC-INDEPENDENT PROTEIN TRANSLOCASE PROTEIN TATC, CHLOROPLASTIC-RELATED"/>
    <property type="match status" value="1"/>
</dbReference>
<protein>
    <recommendedName>
        <fullName evidence="5">Sec-independent protein translocase protein TatC</fullName>
    </recommendedName>
</protein>
<evidence type="ECO:0000256" key="4">
    <source>
        <dbReference type="ARBA" id="ARBA00023136"/>
    </source>
</evidence>
<feature type="transmembrane region" description="Helical" evidence="5">
    <location>
        <begin position="33"/>
        <end position="51"/>
    </location>
</feature>
<evidence type="ECO:0000256" key="3">
    <source>
        <dbReference type="ARBA" id="ARBA00022989"/>
    </source>
</evidence>
<dbReference type="GO" id="GO:0033281">
    <property type="term" value="C:TAT protein transport complex"/>
    <property type="evidence" value="ECO:0007669"/>
    <property type="project" value="UniProtKB-UniRule"/>
</dbReference>
<dbReference type="Pfam" id="PF00902">
    <property type="entry name" value="TatC"/>
    <property type="match status" value="1"/>
</dbReference>